<gene>
    <name evidence="3" type="ORF">J2S08_001205</name>
</gene>
<keyword evidence="4" id="KW-1185">Reference proteome</keyword>
<dbReference type="RefSeq" id="WP_307227627.1">
    <property type="nucleotide sequence ID" value="NZ_JAUSTT010000005.1"/>
</dbReference>
<keyword evidence="1" id="KW-1133">Transmembrane helix</keyword>
<proteinExistence type="predicted"/>
<evidence type="ECO:0000256" key="1">
    <source>
        <dbReference type="SAM" id="Phobius"/>
    </source>
</evidence>
<accession>A0ABT9WQ08</accession>
<dbReference type="EMBL" id="JAUSTT010000005">
    <property type="protein sequence ID" value="MDQ0175371.1"/>
    <property type="molecule type" value="Genomic_DNA"/>
</dbReference>
<comment type="caution">
    <text evidence="3">The sequence shown here is derived from an EMBL/GenBank/DDBJ whole genome shotgun (WGS) entry which is preliminary data.</text>
</comment>
<feature type="domain" description="DUF4367" evidence="2">
    <location>
        <begin position="189"/>
        <end position="296"/>
    </location>
</feature>
<organism evidence="3 4">
    <name type="scientific">Bacillus chungangensis</name>
    <dbReference type="NCBI Taxonomy" id="587633"/>
    <lineage>
        <taxon>Bacteria</taxon>
        <taxon>Bacillati</taxon>
        <taxon>Bacillota</taxon>
        <taxon>Bacilli</taxon>
        <taxon>Bacillales</taxon>
        <taxon>Bacillaceae</taxon>
        <taxon>Bacillus</taxon>
    </lineage>
</organism>
<sequence>MRLDDDKDLRKLFYDQQLPDVDLTGKVMKKLYAEQKEKARFFVRYKVSLVVVAVMLFTVSTGLAAVHYNILTNKQGEVVYEVKPSKKDQFSYNKEEMNRVAMSHQLAEELLQAGSAAMFYIDLHNPTKQTDIRRKHETFTDVSALRTKMADHSAKILDSVKDFKFENANVSFDPVLPKDKEAATEELRKQAEESNAGYAMMPLELSKDNWNIVSSYEKEEKRIYVNIAKSDELTTVYMPEEFDVKMEKISVKGVEMLYGESKEAKSITFIDKHNIQYYIDAQAGTLNKGDLIKLAETYLQ</sequence>
<evidence type="ECO:0000313" key="3">
    <source>
        <dbReference type="EMBL" id="MDQ0175371.1"/>
    </source>
</evidence>
<evidence type="ECO:0000259" key="2">
    <source>
        <dbReference type="Pfam" id="PF14285"/>
    </source>
</evidence>
<keyword evidence="1" id="KW-0472">Membrane</keyword>
<dbReference type="Pfam" id="PF14285">
    <property type="entry name" value="DUF4367"/>
    <property type="match status" value="1"/>
</dbReference>
<keyword evidence="1" id="KW-0812">Transmembrane</keyword>
<reference evidence="3 4" key="1">
    <citation type="submission" date="2023-07" db="EMBL/GenBank/DDBJ databases">
        <title>Genomic Encyclopedia of Type Strains, Phase IV (KMG-IV): sequencing the most valuable type-strain genomes for metagenomic binning, comparative biology and taxonomic classification.</title>
        <authorList>
            <person name="Goeker M."/>
        </authorList>
    </citation>
    <scope>NUCLEOTIDE SEQUENCE [LARGE SCALE GENOMIC DNA]</scope>
    <source>
        <strain evidence="3 4">DSM 23837</strain>
    </source>
</reference>
<dbReference type="InterPro" id="IPR025377">
    <property type="entry name" value="DUF4367"/>
</dbReference>
<name>A0ABT9WQ08_9BACI</name>
<dbReference type="Proteomes" id="UP001223586">
    <property type="component" value="Unassembled WGS sequence"/>
</dbReference>
<protein>
    <recommendedName>
        <fullName evidence="2">DUF4367 domain-containing protein</fullName>
    </recommendedName>
</protein>
<evidence type="ECO:0000313" key="4">
    <source>
        <dbReference type="Proteomes" id="UP001223586"/>
    </source>
</evidence>
<feature type="transmembrane region" description="Helical" evidence="1">
    <location>
        <begin position="47"/>
        <end position="68"/>
    </location>
</feature>